<feature type="compositionally biased region" description="Polar residues" evidence="3">
    <location>
        <begin position="77"/>
        <end position="90"/>
    </location>
</feature>
<dbReference type="SMART" id="SM00906">
    <property type="entry name" value="Fungal_trans"/>
    <property type="match status" value="1"/>
</dbReference>
<gene>
    <name evidence="5" type="ORF">AUEXF2481DRAFT_48759</name>
</gene>
<dbReference type="GO" id="GO:0005634">
    <property type="term" value="C:nucleus"/>
    <property type="evidence" value="ECO:0007669"/>
    <property type="project" value="TreeGrafter"/>
</dbReference>
<dbReference type="CDD" id="cd12148">
    <property type="entry name" value="fungal_TF_MHR"/>
    <property type="match status" value="1"/>
</dbReference>
<keyword evidence="2" id="KW-0539">Nucleus</keyword>
<dbReference type="GO" id="GO:0006351">
    <property type="term" value="P:DNA-templated transcription"/>
    <property type="evidence" value="ECO:0007669"/>
    <property type="project" value="InterPro"/>
</dbReference>
<feature type="region of interest" description="Disordered" evidence="3">
    <location>
        <begin position="111"/>
        <end position="138"/>
    </location>
</feature>
<evidence type="ECO:0000259" key="4">
    <source>
        <dbReference type="PROSITE" id="PS50048"/>
    </source>
</evidence>
<dbReference type="Proteomes" id="UP000030641">
    <property type="component" value="Unassembled WGS sequence"/>
</dbReference>
<dbReference type="GO" id="GO:0000981">
    <property type="term" value="F:DNA-binding transcription factor activity, RNA polymerase II-specific"/>
    <property type="evidence" value="ECO:0007669"/>
    <property type="project" value="InterPro"/>
</dbReference>
<keyword evidence="1" id="KW-0479">Metal-binding</keyword>
<dbReference type="InterPro" id="IPR001138">
    <property type="entry name" value="Zn2Cys6_DnaBD"/>
</dbReference>
<sequence>MQTSNQGRPYRSHLKPACHACRRRKSRCTTTESSAACLMCQVHGSPCVFVDDDQTRRRKVPPPRGRAIGHADDTENNIDQPDYSTSLSISQPTHVSDTALLQDRAHQRIPVALVDPASQRSSTVSRPSEEASMSAMLAASGDSSPHIISPAMVDDNQELDSYLSNGSAVGIRKITRASSTNASMGSPSRHVLFNTVLRKPLGIQARQSVADGKLEVIEKLLEPHLVDLVDLFFEHANVCFPILDEISFRRTYSEHKDRLSAALLANLYANAMTYWNNSPRLRPCHSPDHRYLWVQANEALHSELFLSPGISTVISIILNVHGRPSTSMFGNGGMVGTAVALSNSLGLNRDCSAWDISPGEKALRSRIWSTVVLMDRWTSLAYGTPLLVHRTQYDVPVPSTELLAYYPVSSIQLAGLSVFTALLTLTDVLSQYLEHMYRISRSAANDRSPTSPFNLESLLLDWEDTLPDDIRRLVIRGNDLGRAGAGNLRLSYLAVKLLLRRILRDATNLPPDHESVVQARIQTQRVAEEIVLHVQELQRPHLRGFWMPTNGFTLTSATLFLLRDALKVTNRTSNTSLKLAKDMIAGLQTHRNNEAWDLADDCLANCTDMTDIITARMNRESPGITDAQTHLDNDFLMFNDVTLSYPSAFDFDLEDFQLDESTYQ</sequence>
<dbReference type="GO" id="GO:0001080">
    <property type="term" value="P:nitrogen catabolite activation of transcription from RNA polymerase II promoter"/>
    <property type="evidence" value="ECO:0007669"/>
    <property type="project" value="TreeGrafter"/>
</dbReference>
<dbReference type="AlphaFoldDB" id="A0A074XXV1"/>
<dbReference type="CDD" id="cd00067">
    <property type="entry name" value="GAL4"/>
    <property type="match status" value="1"/>
</dbReference>
<evidence type="ECO:0000313" key="6">
    <source>
        <dbReference type="Proteomes" id="UP000030641"/>
    </source>
</evidence>
<dbReference type="STRING" id="1043005.A0A074XXV1"/>
<name>A0A074XXV1_AURSE</name>
<protein>
    <recommendedName>
        <fullName evidence="4">Zn(2)-C6 fungal-type domain-containing protein</fullName>
    </recommendedName>
</protein>
<proteinExistence type="predicted"/>
<evidence type="ECO:0000256" key="2">
    <source>
        <dbReference type="ARBA" id="ARBA00023242"/>
    </source>
</evidence>
<dbReference type="EMBL" id="KL584792">
    <property type="protein sequence ID" value="KEQ90403.1"/>
    <property type="molecule type" value="Genomic_DNA"/>
</dbReference>
<reference evidence="5 6" key="1">
    <citation type="journal article" date="2014" name="BMC Genomics">
        <title>Genome sequencing of four Aureobasidium pullulans varieties: biotechnological potential, stress tolerance, and description of new species.</title>
        <authorList>
            <person name="Gostin Ar C."/>
            <person name="Ohm R.A."/>
            <person name="Kogej T."/>
            <person name="Sonjak S."/>
            <person name="Turk M."/>
            <person name="Zajc J."/>
            <person name="Zalar P."/>
            <person name="Grube M."/>
            <person name="Sun H."/>
            <person name="Han J."/>
            <person name="Sharma A."/>
            <person name="Chiniquy J."/>
            <person name="Ngan C.Y."/>
            <person name="Lipzen A."/>
            <person name="Barry K."/>
            <person name="Grigoriev I.V."/>
            <person name="Gunde-Cimerman N."/>
        </authorList>
    </citation>
    <scope>NUCLEOTIDE SEQUENCE [LARGE SCALE GENOMIC DNA]</scope>
    <source>
        <strain evidence="5 6">EXF-2481</strain>
    </source>
</reference>
<dbReference type="PANTHER" id="PTHR31668">
    <property type="entry name" value="GLUCOSE TRANSPORT TRANSCRIPTION REGULATOR RGT1-RELATED-RELATED"/>
    <property type="match status" value="1"/>
</dbReference>
<keyword evidence="6" id="KW-1185">Reference proteome</keyword>
<dbReference type="InterPro" id="IPR007219">
    <property type="entry name" value="XnlR_reg_dom"/>
</dbReference>
<dbReference type="PANTHER" id="PTHR31668:SF10">
    <property type="entry name" value="ZN(II)2CYS6 TRANSCRIPTION FACTOR (EUROFUNG)"/>
    <property type="match status" value="1"/>
</dbReference>
<dbReference type="OMA" id="RMKIWWS"/>
<dbReference type="RefSeq" id="XP_013338876.1">
    <property type="nucleotide sequence ID" value="XM_013483422.1"/>
</dbReference>
<dbReference type="InParanoid" id="A0A074XXV1"/>
<dbReference type="SMART" id="SM00066">
    <property type="entry name" value="GAL4"/>
    <property type="match status" value="1"/>
</dbReference>
<feature type="region of interest" description="Disordered" evidence="3">
    <location>
        <begin position="54"/>
        <end position="90"/>
    </location>
</feature>
<dbReference type="GeneID" id="25368545"/>
<dbReference type="InterPro" id="IPR036864">
    <property type="entry name" value="Zn2-C6_fun-type_DNA-bd_sf"/>
</dbReference>
<organism evidence="5 6">
    <name type="scientific">Aureobasidium subglaciale (strain EXF-2481)</name>
    <name type="common">Aureobasidium pullulans var. subglaciale</name>
    <dbReference type="NCBI Taxonomy" id="1043005"/>
    <lineage>
        <taxon>Eukaryota</taxon>
        <taxon>Fungi</taxon>
        <taxon>Dikarya</taxon>
        <taxon>Ascomycota</taxon>
        <taxon>Pezizomycotina</taxon>
        <taxon>Dothideomycetes</taxon>
        <taxon>Dothideomycetidae</taxon>
        <taxon>Dothideales</taxon>
        <taxon>Saccotheciaceae</taxon>
        <taxon>Aureobasidium</taxon>
    </lineage>
</organism>
<dbReference type="GO" id="GO:0008270">
    <property type="term" value="F:zinc ion binding"/>
    <property type="evidence" value="ECO:0007669"/>
    <property type="project" value="InterPro"/>
</dbReference>
<dbReference type="OrthoDB" id="3034343at2759"/>
<dbReference type="PROSITE" id="PS00463">
    <property type="entry name" value="ZN2_CY6_FUNGAL_1"/>
    <property type="match status" value="1"/>
</dbReference>
<dbReference type="InterPro" id="IPR050797">
    <property type="entry name" value="Carb_Metab_Trans_Reg"/>
</dbReference>
<dbReference type="Pfam" id="PF04082">
    <property type="entry name" value="Fungal_trans"/>
    <property type="match status" value="1"/>
</dbReference>
<dbReference type="PROSITE" id="PS50048">
    <property type="entry name" value="ZN2_CY6_FUNGAL_2"/>
    <property type="match status" value="1"/>
</dbReference>
<dbReference type="Gene3D" id="4.10.240.10">
    <property type="entry name" value="Zn(2)-C6 fungal-type DNA-binding domain"/>
    <property type="match status" value="1"/>
</dbReference>
<dbReference type="SUPFAM" id="SSF57701">
    <property type="entry name" value="Zn2/Cys6 DNA-binding domain"/>
    <property type="match status" value="1"/>
</dbReference>
<feature type="domain" description="Zn(2)-C6 fungal-type" evidence="4">
    <location>
        <begin position="17"/>
        <end position="49"/>
    </location>
</feature>
<evidence type="ECO:0000256" key="1">
    <source>
        <dbReference type="ARBA" id="ARBA00022723"/>
    </source>
</evidence>
<evidence type="ECO:0000313" key="5">
    <source>
        <dbReference type="EMBL" id="KEQ90403.1"/>
    </source>
</evidence>
<accession>A0A074XXV1</accession>
<dbReference type="HOGENOM" id="CLU_009827_1_0_1"/>
<dbReference type="Pfam" id="PF00172">
    <property type="entry name" value="Zn_clus"/>
    <property type="match status" value="1"/>
</dbReference>
<dbReference type="GO" id="GO:0003677">
    <property type="term" value="F:DNA binding"/>
    <property type="evidence" value="ECO:0007669"/>
    <property type="project" value="InterPro"/>
</dbReference>
<evidence type="ECO:0000256" key="3">
    <source>
        <dbReference type="SAM" id="MobiDB-lite"/>
    </source>
</evidence>